<dbReference type="Pfam" id="PF00501">
    <property type="entry name" value="AMP-binding"/>
    <property type="match status" value="1"/>
</dbReference>
<name>A0A921IHQ8_9FIRM</name>
<dbReference type="InterPro" id="IPR000873">
    <property type="entry name" value="AMP-dep_synth/lig_dom"/>
</dbReference>
<gene>
    <name evidence="2" type="ORF">K8V20_01530</name>
</gene>
<dbReference type="PANTHER" id="PTHR45527">
    <property type="entry name" value="NONRIBOSOMAL PEPTIDE SYNTHETASE"/>
    <property type="match status" value="1"/>
</dbReference>
<dbReference type="PROSITE" id="PS00455">
    <property type="entry name" value="AMP_BINDING"/>
    <property type="match status" value="1"/>
</dbReference>
<dbReference type="EMBL" id="DYVE01000045">
    <property type="protein sequence ID" value="HJG27316.1"/>
    <property type="molecule type" value="Genomic_DNA"/>
</dbReference>
<dbReference type="GO" id="GO:0005737">
    <property type="term" value="C:cytoplasm"/>
    <property type="evidence" value="ECO:0007669"/>
    <property type="project" value="TreeGrafter"/>
</dbReference>
<feature type="domain" description="AMP-dependent synthetase/ligase" evidence="1">
    <location>
        <begin position="9"/>
        <end position="362"/>
    </location>
</feature>
<protein>
    <submittedName>
        <fullName evidence="2">Amino acid adenylation domain-containing protein</fullName>
    </submittedName>
</protein>
<dbReference type="SUPFAM" id="SSF56801">
    <property type="entry name" value="Acetyl-CoA synthetase-like"/>
    <property type="match status" value="1"/>
</dbReference>
<dbReference type="GO" id="GO:0044550">
    <property type="term" value="P:secondary metabolite biosynthetic process"/>
    <property type="evidence" value="ECO:0007669"/>
    <property type="project" value="TreeGrafter"/>
</dbReference>
<dbReference type="InterPro" id="IPR045851">
    <property type="entry name" value="AMP-bd_C_sf"/>
</dbReference>
<sequence length="509" mass="56544">MKHLLELLDATVQRWQDRPAFGDEHGPLTWHQVGLAVHSIGTAMTRHKVQRRPVALYLDHEVPCLLAMLSTLAAGGYYTVLDTAQPPERVRRITDQLEPALLVTDAAHRAAAEALGLNCPILDVADGLAQPPEPFVLQTLRAEAIDTDLAYVLFTSGSTGAPKGVAVQHRAVLAYSAWAAGTFGIDETTVFGNQTPFYFSMSVTDLYTSLRTGAQIQILPKRLFSFPVQLLDYLTTHGVNTLYWVPSALGGVVRWKALDYTALPPLRTVLFAGETMPTPYLNYWRAHYPTALFANLFGPTETTDICAYYIVDRDFADDEPLPIGRACDNCGLLVLTPDGKAAAPGEVGELCARGSFLAAGYYNMPDKTADRFCPNPLQPHYPETIYRTGDLVRYDEQGLLQYMGRADNQIKHMGYRIELGEIETAAFGQEGLQSCACVYDAPRDRLVLFFTAGRDLTEALRTRLAQRLPAYMQPAVYRRLKAMPQNQNGKIDRAVLREQCKEDENHAYH</sequence>
<dbReference type="GO" id="GO:0031177">
    <property type="term" value="F:phosphopantetheine binding"/>
    <property type="evidence" value="ECO:0007669"/>
    <property type="project" value="TreeGrafter"/>
</dbReference>
<evidence type="ECO:0000313" key="3">
    <source>
        <dbReference type="Proteomes" id="UP000782880"/>
    </source>
</evidence>
<dbReference type="CDD" id="cd05930">
    <property type="entry name" value="A_NRPS"/>
    <property type="match status" value="1"/>
</dbReference>
<accession>A0A921IHQ8</accession>
<reference evidence="2" key="2">
    <citation type="submission" date="2021-09" db="EMBL/GenBank/DDBJ databases">
        <authorList>
            <person name="Gilroy R."/>
        </authorList>
    </citation>
    <scope>NUCLEOTIDE SEQUENCE</scope>
    <source>
        <strain evidence="2">ChiBcec21-2208</strain>
    </source>
</reference>
<reference evidence="2" key="1">
    <citation type="journal article" date="2021" name="PeerJ">
        <title>Extensive microbial diversity within the chicken gut microbiome revealed by metagenomics and culture.</title>
        <authorList>
            <person name="Gilroy R."/>
            <person name="Ravi A."/>
            <person name="Getino M."/>
            <person name="Pursley I."/>
            <person name="Horton D.L."/>
            <person name="Alikhan N.F."/>
            <person name="Baker D."/>
            <person name="Gharbi K."/>
            <person name="Hall N."/>
            <person name="Watson M."/>
            <person name="Adriaenssens E.M."/>
            <person name="Foster-Nyarko E."/>
            <person name="Jarju S."/>
            <person name="Secka A."/>
            <person name="Antonio M."/>
            <person name="Oren A."/>
            <person name="Chaudhuri R.R."/>
            <person name="La Ragione R."/>
            <person name="Hildebrand F."/>
            <person name="Pallen M.J."/>
        </authorList>
    </citation>
    <scope>NUCLEOTIDE SEQUENCE</scope>
    <source>
        <strain evidence="2">ChiBcec21-2208</strain>
    </source>
</reference>
<dbReference type="InterPro" id="IPR042099">
    <property type="entry name" value="ANL_N_sf"/>
</dbReference>
<comment type="caution">
    <text evidence="2">The sequence shown here is derived from an EMBL/GenBank/DDBJ whole genome shotgun (WGS) entry which is preliminary data.</text>
</comment>
<proteinExistence type="predicted"/>
<dbReference type="InterPro" id="IPR010071">
    <property type="entry name" value="AA_adenyl_dom"/>
</dbReference>
<dbReference type="InterPro" id="IPR020845">
    <property type="entry name" value="AMP-binding_CS"/>
</dbReference>
<evidence type="ECO:0000259" key="1">
    <source>
        <dbReference type="Pfam" id="PF00501"/>
    </source>
</evidence>
<evidence type="ECO:0000313" key="2">
    <source>
        <dbReference type="EMBL" id="HJG27316.1"/>
    </source>
</evidence>
<dbReference type="Gene3D" id="3.30.300.30">
    <property type="match status" value="1"/>
</dbReference>
<dbReference type="NCBIfam" id="TIGR01733">
    <property type="entry name" value="AA-adenyl-dom"/>
    <property type="match status" value="1"/>
</dbReference>
<dbReference type="AlphaFoldDB" id="A0A921IHQ8"/>
<dbReference type="Proteomes" id="UP000782880">
    <property type="component" value="Unassembled WGS sequence"/>
</dbReference>
<dbReference type="Gene3D" id="3.40.50.12780">
    <property type="entry name" value="N-terminal domain of ligase-like"/>
    <property type="match status" value="1"/>
</dbReference>
<dbReference type="PANTHER" id="PTHR45527:SF1">
    <property type="entry name" value="FATTY ACID SYNTHASE"/>
    <property type="match status" value="1"/>
</dbReference>
<dbReference type="GO" id="GO:0043041">
    <property type="term" value="P:amino acid activation for nonribosomal peptide biosynthetic process"/>
    <property type="evidence" value="ECO:0007669"/>
    <property type="project" value="TreeGrafter"/>
</dbReference>
<organism evidence="2 3">
    <name type="scientific">Subdoligranulum variabile</name>
    <dbReference type="NCBI Taxonomy" id="214851"/>
    <lineage>
        <taxon>Bacteria</taxon>
        <taxon>Bacillati</taxon>
        <taxon>Bacillota</taxon>
        <taxon>Clostridia</taxon>
        <taxon>Eubacteriales</taxon>
        <taxon>Oscillospiraceae</taxon>
        <taxon>Subdoligranulum</taxon>
    </lineage>
</organism>